<evidence type="ECO:0000256" key="1">
    <source>
        <dbReference type="SAM" id="MobiDB-lite"/>
    </source>
</evidence>
<gene>
    <name evidence="2" type="ORF">Pyn_25696</name>
</gene>
<sequence>MGSFLQTNAYVHVEALENREKGPRVVLPPREERELEMHVVPVAQVMGDASGRRISETPGPSGPSTSTPKSLSSSNFTSAEGKKILQDLRKPDEVLGVVVD</sequence>
<comment type="caution">
    <text evidence="2">The sequence shown here is derived from an EMBL/GenBank/DDBJ whole genome shotgun (WGS) entry which is preliminary data.</text>
</comment>
<protein>
    <submittedName>
        <fullName evidence="2">Uncharacterized protein</fullName>
    </submittedName>
</protein>
<keyword evidence="3" id="KW-1185">Reference proteome</keyword>
<evidence type="ECO:0000313" key="2">
    <source>
        <dbReference type="EMBL" id="PQQ10571.1"/>
    </source>
</evidence>
<feature type="region of interest" description="Disordered" evidence="1">
    <location>
        <begin position="45"/>
        <end position="84"/>
    </location>
</feature>
<feature type="compositionally biased region" description="Low complexity" evidence="1">
    <location>
        <begin position="56"/>
        <end position="78"/>
    </location>
</feature>
<name>A0A314Z0R2_PRUYE</name>
<organism evidence="2 3">
    <name type="scientific">Prunus yedoensis var. nudiflora</name>
    <dbReference type="NCBI Taxonomy" id="2094558"/>
    <lineage>
        <taxon>Eukaryota</taxon>
        <taxon>Viridiplantae</taxon>
        <taxon>Streptophyta</taxon>
        <taxon>Embryophyta</taxon>
        <taxon>Tracheophyta</taxon>
        <taxon>Spermatophyta</taxon>
        <taxon>Magnoliopsida</taxon>
        <taxon>eudicotyledons</taxon>
        <taxon>Gunneridae</taxon>
        <taxon>Pentapetalae</taxon>
        <taxon>rosids</taxon>
        <taxon>fabids</taxon>
        <taxon>Rosales</taxon>
        <taxon>Rosaceae</taxon>
        <taxon>Amygdaloideae</taxon>
        <taxon>Amygdaleae</taxon>
        <taxon>Prunus</taxon>
    </lineage>
</organism>
<evidence type="ECO:0000313" key="3">
    <source>
        <dbReference type="Proteomes" id="UP000250321"/>
    </source>
</evidence>
<dbReference type="AlphaFoldDB" id="A0A314Z0R2"/>
<proteinExistence type="predicted"/>
<reference evidence="2 3" key="1">
    <citation type="submission" date="2018-02" db="EMBL/GenBank/DDBJ databases">
        <title>Draft genome of wild Prunus yedoensis var. nudiflora.</title>
        <authorList>
            <person name="Baek S."/>
            <person name="Kim J.-H."/>
            <person name="Choi K."/>
            <person name="Kim G.-B."/>
            <person name="Cho A."/>
            <person name="Jang H."/>
            <person name="Shin C.-H."/>
            <person name="Yu H.-J."/>
            <person name="Mun J.-H."/>
        </authorList>
    </citation>
    <scope>NUCLEOTIDE SEQUENCE [LARGE SCALE GENOMIC DNA]</scope>
    <source>
        <strain evidence="3">cv. Jeju island</strain>
        <tissue evidence="2">Leaf</tissue>
    </source>
</reference>
<dbReference type="EMBL" id="PJQY01000493">
    <property type="protein sequence ID" value="PQQ10571.1"/>
    <property type="molecule type" value="Genomic_DNA"/>
</dbReference>
<accession>A0A314Z0R2</accession>
<dbReference type="Proteomes" id="UP000250321">
    <property type="component" value="Unassembled WGS sequence"/>
</dbReference>